<name>A0A518J2G3_9BACT</name>
<feature type="compositionally biased region" description="Polar residues" evidence="5">
    <location>
        <begin position="270"/>
        <end position="279"/>
    </location>
</feature>
<proteinExistence type="predicted"/>
<dbReference type="InterPro" id="IPR036390">
    <property type="entry name" value="WH_DNA-bd_sf"/>
</dbReference>
<keyword evidence="7" id="KW-1185">Reference proteome</keyword>
<evidence type="ECO:0000256" key="1">
    <source>
        <dbReference type="ARBA" id="ARBA00022490"/>
    </source>
</evidence>
<feature type="region of interest" description="Disordered" evidence="5">
    <location>
        <begin position="223"/>
        <end position="247"/>
    </location>
</feature>
<dbReference type="InterPro" id="IPR036388">
    <property type="entry name" value="WH-like_DNA-bd_sf"/>
</dbReference>
<dbReference type="GO" id="GO:0051304">
    <property type="term" value="P:chromosome separation"/>
    <property type="evidence" value="ECO:0007669"/>
    <property type="project" value="InterPro"/>
</dbReference>
<dbReference type="Proteomes" id="UP000316770">
    <property type="component" value="Chromosome"/>
</dbReference>
<keyword evidence="4" id="KW-0131">Cell cycle</keyword>
<evidence type="ECO:0000256" key="5">
    <source>
        <dbReference type="SAM" id="MobiDB-lite"/>
    </source>
</evidence>
<dbReference type="AlphaFoldDB" id="A0A518J2G3"/>
<keyword evidence="3" id="KW-0159">Chromosome partition</keyword>
<dbReference type="Pfam" id="PF04079">
    <property type="entry name" value="SMC_ScpB"/>
    <property type="match status" value="1"/>
</dbReference>
<accession>A0A518J2G3</accession>
<gene>
    <name evidence="6" type="primary">scpB</name>
    <name evidence="6" type="ORF">Mal33_55590</name>
</gene>
<dbReference type="EMBL" id="CP036318">
    <property type="protein sequence ID" value="QDV59524.1"/>
    <property type="molecule type" value="Genomic_DNA"/>
</dbReference>
<dbReference type="NCBIfam" id="TIGR00281">
    <property type="entry name" value="SMC-Scp complex subunit ScpB"/>
    <property type="match status" value="1"/>
</dbReference>
<evidence type="ECO:0000313" key="6">
    <source>
        <dbReference type="EMBL" id="QDV59524.1"/>
    </source>
</evidence>
<evidence type="ECO:0000256" key="2">
    <source>
        <dbReference type="ARBA" id="ARBA00022618"/>
    </source>
</evidence>
<keyword evidence="2" id="KW-0132">Cell division</keyword>
<evidence type="ECO:0000256" key="3">
    <source>
        <dbReference type="ARBA" id="ARBA00022829"/>
    </source>
</evidence>
<dbReference type="Gene3D" id="1.10.10.10">
    <property type="entry name" value="Winged helix-like DNA-binding domain superfamily/Winged helix DNA-binding domain"/>
    <property type="match status" value="2"/>
</dbReference>
<sequence length="384" mass="43509">MRPWGPRRGGWQDRNLFRPLESSATRRRRSTTRDAEASQTSSSSPAEDDDPKHKLQRTEAILVLSRGSLTTRKLAALAGLADATEARTLIRQLNQLYDQRGRAFRAEEIAGGYQLLTRPQFAPYLRRLGHVPQAVRLSSPMLETLAIVAYRQPVLRADIEAVRGVQSGELLRQLMEKDLVRISGRSDELGRPYLYSTTKRFLQVFGLRNTDALPCSQWFKEQPVDVPTTGTPDNLDPVLDSPDKESDVSIAIASSHHDASPEHTDAIVAVSSTESSVSNPPAAIIEDEEDEQWNDDDDDDDWDDEDDDWDDEDPDDDDDSDDDDDDWDEEEEADEDDDDDSKDDDWEEVDDDDDDDLEEADGEGDEWVDDEDDDDWDDDDEDEF</sequence>
<organism evidence="6 7">
    <name type="scientific">Rosistilla oblonga</name>
    <dbReference type="NCBI Taxonomy" id="2527990"/>
    <lineage>
        <taxon>Bacteria</taxon>
        <taxon>Pseudomonadati</taxon>
        <taxon>Planctomycetota</taxon>
        <taxon>Planctomycetia</taxon>
        <taxon>Pirellulales</taxon>
        <taxon>Pirellulaceae</taxon>
        <taxon>Rosistilla</taxon>
    </lineage>
</organism>
<dbReference type="InterPro" id="IPR005234">
    <property type="entry name" value="ScpB_csome_segregation"/>
</dbReference>
<dbReference type="SUPFAM" id="SSF46785">
    <property type="entry name" value="Winged helix' DNA-binding domain"/>
    <property type="match status" value="2"/>
</dbReference>
<evidence type="ECO:0000256" key="4">
    <source>
        <dbReference type="ARBA" id="ARBA00023306"/>
    </source>
</evidence>
<evidence type="ECO:0000313" key="7">
    <source>
        <dbReference type="Proteomes" id="UP000316770"/>
    </source>
</evidence>
<reference evidence="6 7" key="1">
    <citation type="submission" date="2019-02" db="EMBL/GenBank/DDBJ databases">
        <title>Deep-cultivation of Planctomycetes and their phenomic and genomic characterization uncovers novel biology.</title>
        <authorList>
            <person name="Wiegand S."/>
            <person name="Jogler M."/>
            <person name="Boedeker C."/>
            <person name="Pinto D."/>
            <person name="Vollmers J."/>
            <person name="Rivas-Marin E."/>
            <person name="Kohn T."/>
            <person name="Peeters S.H."/>
            <person name="Heuer A."/>
            <person name="Rast P."/>
            <person name="Oberbeckmann S."/>
            <person name="Bunk B."/>
            <person name="Jeske O."/>
            <person name="Meyerdierks A."/>
            <person name="Storesund J.E."/>
            <person name="Kallscheuer N."/>
            <person name="Luecker S."/>
            <person name="Lage O.M."/>
            <person name="Pohl T."/>
            <person name="Merkel B.J."/>
            <person name="Hornburger P."/>
            <person name="Mueller R.-W."/>
            <person name="Bruemmer F."/>
            <person name="Labrenz M."/>
            <person name="Spormann A.M."/>
            <person name="Op den Camp H."/>
            <person name="Overmann J."/>
            <person name="Amann R."/>
            <person name="Jetten M.S.M."/>
            <person name="Mascher T."/>
            <person name="Medema M.H."/>
            <person name="Devos D.P."/>
            <person name="Kaster A.-K."/>
            <person name="Ovreas L."/>
            <person name="Rohde M."/>
            <person name="Galperin M.Y."/>
            <person name="Jogler C."/>
        </authorList>
    </citation>
    <scope>NUCLEOTIDE SEQUENCE [LARGE SCALE GENOMIC DNA]</scope>
    <source>
        <strain evidence="6 7">Mal33</strain>
    </source>
</reference>
<feature type="compositionally biased region" description="Acidic residues" evidence="5">
    <location>
        <begin position="285"/>
        <end position="384"/>
    </location>
</feature>
<feature type="region of interest" description="Disordered" evidence="5">
    <location>
        <begin position="270"/>
        <end position="384"/>
    </location>
</feature>
<dbReference type="PANTHER" id="PTHR34298:SF2">
    <property type="entry name" value="SEGREGATION AND CONDENSATION PROTEIN B"/>
    <property type="match status" value="1"/>
</dbReference>
<dbReference type="RefSeq" id="WP_197452929.1">
    <property type="nucleotide sequence ID" value="NZ_CP036318.1"/>
</dbReference>
<dbReference type="GO" id="GO:0051301">
    <property type="term" value="P:cell division"/>
    <property type="evidence" value="ECO:0007669"/>
    <property type="project" value="UniProtKB-KW"/>
</dbReference>
<dbReference type="PANTHER" id="PTHR34298">
    <property type="entry name" value="SEGREGATION AND CONDENSATION PROTEIN B"/>
    <property type="match status" value="1"/>
</dbReference>
<feature type="region of interest" description="Disordered" evidence="5">
    <location>
        <begin position="1"/>
        <end position="54"/>
    </location>
</feature>
<protein>
    <submittedName>
        <fullName evidence="6">Segregation and condensation protein B</fullName>
    </submittedName>
</protein>
<keyword evidence="1" id="KW-0963">Cytoplasm</keyword>